<organism evidence="1 2">
    <name type="scientific">Candidatus Magnetoglobus multicellularis str. Araruama</name>
    <dbReference type="NCBI Taxonomy" id="890399"/>
    <lineage>
        <taxon>Bacteria</taxon>
        <taxon>Pseudomonadati</taxon>
        <taxon>Thermodesulfobacteriota</taxon>
        <taxon>Desulfobacteria</taxon>
        <taxon>Desulfobacterales</taxon>
        <taxon>Desulfobacteraceae</taxon>
        <taxon>Candidatus Magnetoglobus</taxon>
    </lineage>
</organism>
<evidence type="ECO:0000313" key="1">
    <source>
        <dbReference type="EMBL" id="ETR69022.1"/>
    </source>
</evidence>
<name>A0A1V1P2B4_9BACT</name>
<comment type="caution">
    <text evidence="1">The sequence shown here is derived from an EMBL/GenBank/DDBJ whole genome shotgun (WGS) entry which is preliminary data.</text>
</comment>
<proteinExistence type="predicted"/>
<dbReference type="AlphaFoldDB" id="A0A1V1P2B4"/>
<sequence length="433" mass="49486">MKLVWIFIILNFMFFNDPCKCQGEIPEFPFAFRPIPTGPVALSLGGTSISNLDDPLLAIQNPALLSMISKSQFTISIYSAVHKEISNIDHDNYHGEDSRNIEEFRFNYVGLSCPFQLFSMKMGAAISYYPAFTFDRLVVLNQQDNNALTDNRRWEYSQKGYMSATSLSYGIKLFPQCSLGVSWNLWLDDLFDNHWEQTTMMNGIRQNGQVHFVEFHKNLRSHEISGSNFTLGIVWDISKHLHAGAIVKTRQSNEITSHTVQQYGFKQNQPNVDPIISGVNNFQIPMKWGIGVSYSFFDNCTALMDFQQINWGKLHYRQAQNTSHFISGHQENIYQDLRVHLINLGTVFRSNHKIGPFAPVFRMGFLMCTDRGSVHPEPDSAIGFGLGLKGKRLDLNIGFQYQKYMDLSQQVMQDGLLINSIRNNVIEFSVTLK</sequence>
<dbReference type="Gene3D" id="2.40.160.60">
    <property type="entry name" value="Outer membrane protein transport protein (OMPP1/FadL/TodX)"/>
    <property type="match status" value="1"/>
</dbReference>
<reference evidence="2" key="1">
    <citation type="submission" date="2012-11" db="EMBL/GenBank/DDBJ databases">
        <authorList>
            <person name="Lucero-Rivera Y.E."/>
            <person name="Tovar-Ramirez D."/>
        </authorList>
    </citation>
    <scope>NUCLEOTIDE SEQUENCE [LARGE SCALE GENOMIC DNA]</scope>
    <source>
        <strain evidence="2">Araruama</strain>
    </source>
</reference>
<protein>
    <recommendedName>
        <fullName evidence="3">Long-chain fatty acid transport protein</fullName>
    </recommendedName>
</protein>
<accession>A0A1V1P2B4</accession>
<dbReference type="SUPFAM" id="SSF56935">
    <property type="entry name" value="Porins"/>
    <property type="match status" value="1"/>
</dbReference>
<evidence type="ECO:0008006" key="3">
    <source>
        <dbReference type="Google" id="ProtNLM"/>
    </source>
</evidence>
<dbReference type="Proteomes" id="UP000189670">
    <property type="component" value="Unassembled WGS sequence"/>
</dbReference>
<dbReference type="EMBL" id="ATBP01000761">
    <property type="protein sequence ID" value="ETR69022.1"/>
    <property type="molecule type" value="Genomic_DNA"/>
</dbReference>
<evidence type="ECO:0000313" key="2">
    <source>
        <dbReference type="Proteomes" id="UP000189670"/>
    </source>
</evidence>
<gene>
    <name evidence="1" type="ORF">OMM_04212</name>
</gene>